<organism evidence="2 3">
    <name type="scientific">Penicillium digitatum (strain PHI26 / CECT 20796)</name>
    <name type="common">Green mold</name>
    <dbReference type="NCBI Taxonomy" id="1170229"/>
    <lineage>
        <taxon>Eukaryota</taxon>
        <taxon>Fungi</taxon>
        <taxon>Dikarya</taxon>
        <taxon>Ascomycota</taxon>
        <taxon>Pezizomycotina</taxon>
        <taxon>Eurotiomycetes</taxon>
        <taxon>Eurotiomycetidae</taxon>
        <taxon>Eurotiales</taxon>
        <taxon>Aspergillaceae</taxon>
        <taxon>Penicillium</taxon>
    </lineage>
</organism>
<reference evidence="3" key="1">
    <citation type="journal article" date="2012" name="BMC Genomics">
        <title>Genome sequence of the necrotrophic fungus Penicillium digitatum, the main postharvest pathogen of citrus.</title>
        <authorList>
            <person name="Marcet-Houben M."/>
            <person name="Ballester A.-R."/>
            <person name="de la Fuente B."/>
            <person name="Harries E."/>
            <person name="Marcos J.F."/>
            <person name="Gonzalez-Candelas L."/>
            <person name="Gabaldon T."/>
        </authorList>
    </citation>
    <scope>NUCLEOTIDE SEQUENCE [LARGE SCALE GENOMIC DNA]</scope>
    <source>
        <strain evidence="3">PHI26 / CECT 20796</strain>
    </source>
</reference>
<keyword evidence="1" id="KW-0472">Membrane</keyword>
<evidence type="ECO:0000313" key="2">
    <source>
        <dbReference type="EMBL" id="EKV10413.1"/>
    </source>
</evidence>
<protein>
    <submittedName>
        <fullName evidence="2">Uncharacterized protein</fullName>
    </submittedName>
</protein>
<keyword evidence="1" id="KW-1133">Transmembrane helix</keyword>
<feature type="transmembrane region" description="Helical" evidence="1">
    <location>
        <begin position="20"/>
        <end position="42"/>
    </location>
</feature>
<keyword evidence="3" id="KW-1185">Reference proteome</keyword>
<gene>
    <name evidence="2" type="ORF">PDIG_57020</name>
</gene>
<accession>K9G6J8</accession>
<dbReference type="AlphaFoldDB" id="K9G6J8"/>
<dbReference type="STRING" id="1170229.K9G6J8"/>
<dbReference type="Proteomes" id="UP000009882">
    <property type="component" value="Unassembled WGS sequence"/>
</dbReference>
<keyword evidence="1" id="KW-0812">Transmembrane</keyword>
<evidence type="ECO:0000313" key="3">
    <source>
        <dbReference type="Proteomes" id="UP000009882"/>
    </source>
</evidence>
<dbReference type="EMBL" id="AKCT01000228">
    <property type="protein sequence ID" value="EKV10413.1"/>
    <property type="molecule type" value="Genomic_DNA"/>
</dbReference>
<dbReference type="HOGENOM" id="CLU_3051061_0_0_1"/>
<dbReference type="InParanoid" id="K9G6J8"/>
<comment type="caution">
    <text evidence="2">The sequence shown here is derived from an EMBL/GenBank/DDBJ whole genome shotgun (WGS) entry which is preliminary data.</text>
</comment>
<evidence type="ECO:0000256" key="1">
    <source>
        <dbReference type="SAM" id="Phobius"/>
    </source>
</evidence>
<sequence>MRCGGLVSTEGSMREVGSNLTIGDLVIQLLFIGFLVIVTTIFKFRISRRPTLIS</sequence>
<name>K9G6J8_PEND2</name>
<proteinExistence type="predicted"/>